<dbReference type="PANTHER" id="PTHR34427:SF5">
    <property type="entry name" value="DUF4283 DOMAIN-CONTAINING PROTEIN"/>
    <property type="match status" value="1"/>
</dbReference>
<dbReference type="Proteomes" id="UP001372338">
    <property type="component" value="Unassembled WGS sequence"/>
</dbReference>
<protein>
    <recommendedName>
        <fullName evidence="3">DUF4283 domain-containing protein</fullName>
    </recommendedName>
</protein>
<sequence length="215" mass="24322">MEKKETVKEGNNVEFKPSKDCVEWLGKCFVGKLVNVEDVEKVQTKLCAVGLYNIKAMRMGGRCVLLEADDDCDVVECLQSNYTWFQGLFEEVKRWNPVVMVHERVIWVQCFGIPLVAWEERFFSLVATVPGSFIKLDDATTLKSRLDVGRMLILTSSKSFINMTVNVKINDQVYGITVVEEVMVDHVNFVSRKCFVSGDIDVEKEVSEGSISSSD</sequence>
<comment type="caution">
    <text evidence="1">The sequence shown here is derived from an EMBL/GenBank/DDBJ whole genome shotgun (WGS) entry which is preliminary data.</text>
</comment>
<proteinExistence type="predicted"/>
<dbReference type="AlphaFoldDB" id="A0AAN9FBE8"/>
<accession>A0AAN9FBE8</accession>
<keyword evidence="2" id="KW-1185">Reference proteome</keyword>
<organism evidence="1 2">
    <name type="scientific">Crotalaria pallida</name>
    <name type="common">Smooth rattlebox</name>
    <name type="synonym">Crotalaria striata</name>
    <dbReference type="NCBI Taxonomy" id="3830"/>
    <lineage>
        <taxon>Eukaryota</taxon>
        <taxon>Viridiplantae</taxon>
        <taxon>Streptophyta</taxon>
        <taxon>Embryophyta</taxon>
        <taxon>Tracheophyta</taxon>
        <taxon>Spermatophyta</taxon>
        <taxon>Magnoliopsida</taxon>
        <taxon>eudicotyledons</taxon>
        <taxon>Gunneridae</taxon>
        <taxon>Pentapetalae</taxon>
        <taxon>rosids</taxon>
        <taxon>fabids</taxon>
        <taxon>Fabales</taxon>
        <taxon>Fabaceae</taxon>
        <taxon>Papilionoideae</taxon>
        <taxon>50 kb inversion clade</taxon>
        <taxon>genistoids sensu lato</taxon>
        <taxon>core genistoids</taxon>
        <taxon>Crotalarieae</taxon>
        <taxon>Crotalaria</taxon>
    </lineage>
</organism>
<dbReference type="PANTHER" id="PTHR34427">
    <property type="entry name" value="DUF4283 DOMAIN PROTEIN"/>
    <property type="match status" value="1"/>
</dbReference>
<name>A0AAN9FBE8_CROPI</name>
<dbReference type="EMBL" id="JAYWIO010000003">
    <property type="protein sequence ID" value="KAK7273224.1"/>
    <property type="molecule type" value="Genomic_DNA"/>
</dbReference>
<evidence type="ECO:0000313" key="1">
    <source>
        <dbReference type="EMBL" id="KAK7273224.1"/>
    </source>
</evidence>
<evidence type="ECO:0008006" key="3">
    <source>
        <dbReference type="Google" id="ProtNLM"/>
    </source>
</evidence>
<evidence type="ECO:0000313" key="2">
    <source>
        <dbReference type="Proteomes" id="UP001372338"/>
    </source>
</evidence>
<reference evidence="1 2" key="1">
    <citation type="submission" date="2024-01" db="EMBL/GenBank/DDBJ databases">
        <title>The genomes of 5 underutilized Papilionoideae crops provide insights into root nodulation and disease resistanc.</title>
        <authorList>
            <person name="Yuan L."/>
        </authorList>
    </citation>
    <scope>NUCLEOTIDE SEQUENCE [LARGE SCALE GENOMIC DNA]</scope>
    <source>
        <strain evidence="1">ZHUSHIDOU_FW_LH</strain>
        <tissue evidence="1">Leaf</tissue>
    </source>
</reference>
<gene>
    <name evidence="1" type="ORF">RIF29_14273</name>
</gene>